<reference evidence="1" key="2">
    <citation type="submission" date="2025-09" db="UniProtKB">
        <authorList>
            <consortium name="Ensembl"/>
        </authorList>
    </citation>
    <scope>IDENTIFICATION</scope>
</reference>
<name>A0A673H6L7_9TELE</name>
<reference evidence="1" key="1">
    <citation type="submission" date="2025-08" db="UniProtKB">
        <authorList>
            <consortium name="Ensembl"/>
        </authorList>
    </citation>
    <scope>IDENTIFICATION</scope>
</reference>
<protein>
    <submittedName>
        <fullName evidence="1">Uncharacterized protein</fullName>
    </submittedName>
</protein>
<evidence type="ECO:0000313" key="2">
    <source>
        <dbReference type="Proteomes" id="UP000472270"/>
    </source>
</evidence>
<dbReference type="AlphaFoldDB" id="A0A673H6L7"/>
<dbReference type="Proteomes" id="UP000472270">
    <property type="component" value="Unassembled WGS sequence"/>
</dbReference>
<keyword evidence="2" id="KW-1185">Reference proteome</keyword>
<proteinExistence type="predicted"/>
<sequence length="88" mass="9724">MTSPVSVHLSTAEHVVSDGNLQYICLSTENRGNNVAFRKTTANLVAIVNATRRKRQSEGTYSPSHQEIAGARLEMDSMLKVPPEERLI</sequence>
<organism evidence="1 2">
    <name type="scientific">Sinocyclocheilus rhinocerous</name>
    <dbReference type="NCBI Taxonomy" id="307959"/>
    <lineage>
        <taxon>Eukaryota</taxon>
        <taxon>Metazoa</taxon>
        <taxon>Chordata</taxon>
        <taxon>Craniata</taxon>
        <taxon>Vertebrata</taxon>
        <taxon>Euteleostomi</taxon>
        <taxon>Actinopterygii</taxon>
        <taxon>Neopterygii</taxon>
        <taxon>Teleostei</taxon>
        <taxon>Ostariophysi</taxon>
        <taxon>Cypriniformes</taxon>
        <taxon>Cyprinidae</taxon>
        <taxon>Cyprininae</taxon>
        <taxon>Sinocyclocheilus</taxon>
    </lineage>
</organism>
<dbReference type="Ensembl" id="ENSSRHT00000022077.1">
    <property type="protein sequence ID" value="ENSSRHP00000021408.1"/>
    <property type="gene ID" value="ENSSRHG00000011387.1"/>
</dbReference>
<evidence type="ECO:0000313" key="1">
    <source>
        <dbReference type="Ensembl" id="ENSSRHP00000021408.1"/>
    </source>
</evidence>
<accession>A0A673H6L7</accession>